<sequence length="145" mass="16270">MPKVILTGSQGFIGSYVCRELLNKGYEVIGVDDYSKYGKITRAHDKDSGFRFIEADLSERSFSEEILKDDYKDSVDYIIAGAAMVGGVSYLDKYIYDVLSTNERITANTFDLAIEAFKRHKLKKIVVLSSGLVYENSSVFPTPEI</sequence>
<feature type="non-terminal residue" evidence="3">
    <location>
        <position position="145"/>
    </location>
</feature>
<dbReference type="AlphaFoldDB" id="A0A382XU16"/>
<dbReference type="Gene3D" id="3.40.50.720">
    <property type="entry name" value="NAD(P)-binding Rossmann-like Domain"/>
    <property type="match status" value="1"/>
</dbReference>
<dbReference type="EMBL" id="UINC01170210">
    <property type="protein sequence ID" value="SVD74145.1"/>
    <property type="molecule type" value="Genomic_DNA"/>
</dbReference>
<feature type="domain" description="NAD-dependent epimerase/dehydratase" evidence="2">
    <location>
        <begin position="4"/>
        <end position="138"/>
    </location>
</feature>
<protein>
    <recommendedName>
        <fullName evidence="2">NAD-dependent epimerase/dehydratase domain-containing protein</fullName>
    </recommendedName>
</protein>
<dbReference type="InterPro" id="IPR036291">
    <property type="entry name" value="NAD(P)-bd_dom_sf"/>
</dbReference>
<dbReference type="Pfam" id="PF01370">
    <property type="entry name" value="Epimerase"/>
    <property type="match status" value="1"/>
</dbReference>
<accession>A0A382XU16</accession>
<evidence type="ECO:0000313" key="3">
    <source>
        <dbReference type="EMBL" id="SVD74145.1"/>
    </source>
</evidence>
<dbReference type="SUPFAM" id="SSF51735">
    <property type="entry name" value="NAD(P)-binding Rossmann-fold domains"/>
    <property type="match status" value="1"/>
</dbReference>
<evidence type="ECO:0000256" key="1">
    <source>
        <dbReference type="ARBA" id="ARBA00007637"/>
    </source>
</evidence>
<comment type="similarity">
    <text evidence="1">Belongs to the NAD(P)-dependent epimerase/dehydratase family.</text>
</comment>
<organism evidence="3">
    <name type="scientific">marine metagenome</name>
    <dbReference type="NCBI Taxonomy" id="408172"/>
    <lineage>
        <taxon>unclassified sequences</taxon>
        <taxon>metagenomes</taxon>
        <taxon>ecological metagenomes</taxon>
    </lineage>
</organism>
<proteinExistence type="inferred from homology"/>
<evidence type="ECO:0000259" key="2">
    <source>
        <dbReference type="Pfam" id="PF01370"/>
    </source>
</evidence>
<dbReference type="PANTHER" id="PTHR43725:SF53">
    <property type="entry name" value="UDP-ARABINOSE 4-EPIMERASE 1"/>
    <property type="match status" value="1"/>
</dbReference>
<dbReference type="InterPro" id="IPR001509">
    <property type="entry name" value="Epimerase_deHydtase"/>
</dbReference>
<name>A0A382XU16_9ZZZZ</name>
<dbReference type="PANTHER" id="PTHR43725">
    <property type="entry name" value="UDP-GLUCOSE 4-EPIMERASE"/>
    <property type="match status" value="1"/>
</dbReference>
<reference evidence="3" key="1">
    <citation type="submission" date="2018-05" db="EMBL/GenBank/DDBJ databases">
        <authorList>
            <person name="Lanie J.A."/>
            <person name="Ng W.-L."/>
            <person name="Kazmierczak K.M."/>
            <person name="Andrzejewski T.M."/>
            <person name="Davidsen T.M."/>
            <person name="Wayne K.J."/>
            <person name="Tettelin H."/>
            <person name="Glass J.I."/>
            <person name="Rusch D."/>
            <person name="Podicherti R."/>
            <person name="Tsui H.-C.T."/>
            <person name="Winkler M.E."/>
        </authorList>
    </citation>
    <scope>NUCLEOTIDE SEQUENCE</scope>
</reference>
<gene>
    <name evidence="3" type="ORF">METZ01_LOCUS426999</name>
</gene>